<dbReference type="Proteomes" id="UP000189981">
    <property type="component" value="Unassembled WGS sequence"/>
</dbReference>
<evidence type="ECO:0000256" key="2">
    <source>
        <dbReference type="SAM" id="SignalP"/>
    </source>
</evidence>
<dbReference type="STRING" id="572036.SAMN05661099_2496"/>
<evidence type="ECO:0008006" key="5">
    <source>
        <dbReference type="Google" id="ProtNLM"/>
    </source>
</evidence>
<sequence>MVKGYLTLIFLLVSLFSRAASILIPMDEAQKNHLKSYGIAYWTLKKGVAVDWLLNYRGGSFLIKYAQPIENECRIRGITYEVITDGQVNAILTEIASPEVNMEMVKLETAAKIAVYSPNNVFTTKDYTDAVQLALEYAEIPYDIIYDEEVLNGVLPKYEWLHLHHEDFTGQFGLSGQRQSQEDINIQKSIANRHGYPKVSQMKLTVAKNISKFISGGGYLFAMCSAGETLDVALAAEGIDIVESNHDGDGSDPRAQSKLDFSKTLAFSNFILKPDYRGFSNINAGRYANPENDFFTLFSYSAKWDLVPSMLTQDHEFVIKGFNGQTTAFNESTVKSNVLVMGETKVAGVARYIHGELGNGQWTYYGGHDPEGDFGRGGGGGFRGNGVRLPNNPADRKRDLSLTPNSPGYRLILNNVLFPSAKKKKQKT</sequence>
<dbReference type="EMBL" id="FUYR01000002">
    <property type="protein sequence ID" value="SKB73567.1"/>
    <property type="molecule type" value="Genomic_DNA"/>
</dbReference>
<organism evidence="3 4">
    <name type="scientific">Daejeonella lutea</name>
    <dbReference type="NCBI Taxonomy" id="572036"/>
    <lineage>
        <taxon>Bacteria</taxon>
        <taxon>Pseudomonadati</taxon>
        <taxon>Bacteroidota</taxon>
        <taxon>Sphingobacteriia</taxon>
        <taxon>Sphingobacteriales</taxon>
        <taxon>Sphingobacteriaceae</taxon>
        <taxon>Daejeonella</taxon>
    </lineage>
</organism>
<evidence type="ECO:0000313" key="3">
    <source>
        <dbReference type="EMBL" id="SKB73567.1"/>
    </source>
</evidence>
<protein>
    <recommendedName>
        <fullName evidence="5">Asparagine synthetase B</fullName>
    </recommendedName>
</protein>
<dbReference type="AlphaFoldDB" id="A0A1T5DP82"/>
<feature type="chain" id="PRO_5012504649" description="Asparagine synthetase B" evidence="2">
    <location>
        <begin position="20"/>
        <end position="428"/>
    </location>
</feature>
<reference evidence="4" key="1">
    <citation type="submission" date="2017-02" db="EMBL/GenBank/DDBJ databases">
        <authorList>
            <person name="Varghese N."/>
            <person name="Submissions S."/>
        </authorList>
    </citation>
    <scope>NUCLEOTIDE SEQUENCE [LARGE SCALE GENOMIC DNA]</scope>
    <source>
        <strain evidence="4">DSM 22385</strain>
    </source>
</reference>
<proteinExistence type="predicted"/>
<dbReference type="OrthoDB" id="617985at2"/>
<evidence type="ECO:0000313" key="4">
    <source>
        <dbReference type="Proteomes" id="UP000189981"/>
    </source>
</evidence>
<keyword evidence="2" id="KW-0732">Signal</keyword>
<feature type="region of interest" description="Disordered" evidence="1">
    <location>
        <begin position="375"/>
        <end position="403"/>
    </location>
</feature>
<name>A0A1T5DP82_9SPHI</name>
<accession>A0A1T5DP82</accession>
<dbReference type="RefSeq" id="WP_079702998.1">
    <property type="nucleotide sequence ID" value="NZ_FUYR01000002.1"/>
</dbReference>
<feature type="signal peptide" evidence="2">
    <location>
        <begin position="1"/>
        <end position="19"/>
    </location>
</feature>
<gene>
    <name evidence="3" type="ORF">SAMN05661099_2496</name>
</gene>
<evidence type="ECO:0000256" key="1">
    <source>
        <dbReference type="SAM" id="MobiDB-lite"/>
    </source>
</evidence>
<keyword evidence="4" id="KW-1185">Reference proteome</keyword>
<feature type="compositionally biased region" description="Gly residues" evidence="1">
    <location>
        <begin position="375"/>
        <end position="384"/>
    </location>
</feature>